<feature type="region of interest" description="Disordered" evidence="1">
    <location>
        <begin position="77"/>
        <end position="97"/>
    </location>
</feature>
<dbReference type="EMBL" id="VJVZ01000007">
    <property type="protein sequence ID" value="TRW23794.1"/>
    <property type="molecule type" value="Genomic_DNA"/>
</dbReference>
<sequence length="97" mass="10431">MKNSYKFALGLLVAVLAIGFSAFKTNEDISKKKLVTVTYYHIGNNYVQTVPPANYSCKNDDYNCTVSVTTTNPPTGFSETAIPAGATLGETSGSWKP</sequence>
<keyword evidence="4" id="KW-1185">Reference proteome</keyword>
<keyword evidence="2" id="KW-0732">Signal</keyword>
<evidence type="ECO:0000313" key="4">
    <source>
        <dbReference type="Proteomes" id="UP000320643"/>
    </source>
</evidence>
<feature type="chain" id="PRO_5021880156" evidence="2">
    <location>
        <begin position="25"/>
        <end position="97"/>
    </location>
</feature>
<dbReference type="Pfam" id="PF20130">
    <property type="entry name" value="DUF6520"/>
    <property type="match status" value="1"/>
</dbReference>
<comment type="caution">
    <text evidence="3">The sequence shown here is derived from an EMBL/GenBank/DDBJ whole genome shotgun (WGS) entry which is preliminary data.</text>
</comment>
<evidence type="ECO:0000256" key="2">
    <source>
        <dbReference type="SAM" id="SignalP"/>
    </source>
</evidence>
<gene>
    <name evidence="3" type="ORF">FMM05_11545</name>
</gene>
<protein>
    <submittedName>
        <fullName evidence="3">Uncharacterized protein</fullName>
    </submittedName>
</protein>
<evidence type="ECO:0000313" key="3">
    <source>
        <dbReference type="EMBL" id="TRW23794.1"/>
    </source>
</evidence>
<reference evidence="3 4" key="1">
    <citation type="submission" date="2019-07" db="EMBL/GenBank/DDBJ databases">
        <title>Flavobacterium sp. nov., isolated from glacier ice.</title>
        <authorList>
            <person name="Liu Q."/>
            <person name="Xin Y.-H."/>
        </authorList>
    </citation>
    <scope>NUCLEOTIDE SEQUENCE [LARGE SCALE GENOMIC DNA]</scope>
    <source>
        <strain evidence="3 4">ZT4R6</strain>
    </source>
</reference>
<evidence type="ECO:0000256" key="1">
    <source>
        <dbReference type="SAM" id="MobiDB-lite"/>
    </source>
</evidence>
<organism evidence="3 4">
    <name type="scientific">Flavobacterium zepuense</name>
    <dbReference type="NCBI Taxonomy" id="2593302"/>
    <lineage>
        <taxon>Bacteria</taxon>
        <taxon>Pseudomonadati</taxon>
        <taxon>Bacteroidota</taxon>
        <taxon>Flavobacteriia</taxon>
        <taxon>Flavobacteriales</taxon>
        <taxon>Flavobacteriaceae</taxon>
        <taxon>Flavobacterium</taxon>
    </lineage>
</organism>
<dbReference type="Proteomes" id="UP000320643">
    <property type="component" value="Unassembled WGS sequence"/>
</dbReference>
<proteinExistence type="predicted"/>
<dbReference type="AlphaFoldDB" id="A0A552UZZ0"/>
<accession>A0A552UZZ0</accession>
<name>A0A552UZZ0_9FLAO</name>
<dbReference type="InterPro" id="IPR045391">
    <property type="entry name" value="DUF6520"/>
</dbReference>
<dbReference type="RefSeq" id="WP_143373542.1">
    <property type="nucleotide sequence ID" value="NZ_VJVZ01000007.1"/>
</dbReference>
<feature type="signal peptide" evidence="2">
    <location>
        <begin position="1"/>
        <end position="24"/>
    </location>
</feature>